<organism evidence="2 3">
    <name type="scientific">Steinernema glaseri</name>
    <dbReference type="NCBI Taxonomy" id="37863"/>
    <lineage>
        <taxon>Eukaryota</taxon>
        <taxon>Metazoa</taxon>
        <taxon>Ecdysozoa</taxon>
        <taxon>Nematoda</taxon>
        <taxon>Chromadorea</taxon>
        <taxon>Rhabditida</taxon>
        <taxon>Tylenchina</taxon>
        <taxon>Panagrolaimomorpha</taxon>
        <taxon>Strongyloidoidea</taxon>
        <taxon>Steinernematidae</taxon>
        <taxon>Steinernema</taxon>
    </lineage>
</organism>
<feature type="transmembrane region" description="Helical" evidence="1">
    <location>
        <begin position="119"/>
        <end position="142"/>
    </location>
</feature>
<name>A0A1I7YBR8_9BILA</name>
<reference evidence="3" key="1">
    <citation type="submission" date="2016-11" db="UniProtKB">
        <authorList>
            <consortium name="WormBaseParasite"/>
        </authorList>
    </citation>
    <scope>IDENTIFICATION</scope>
</reference>
<evidence type="ECO:0000313" key="2">
    <source>
        <dbReference type="Proteomes" id="UP000095287"/>
    </source>
</evidence>
<keyword evidence="1" id="KW-1133">Transmembrane helix</keyword>
<dbReference type="Proteomes" id="UP000095287">
    <property type="component" value="Unplaced"/>
</dbReference>
<keyword evidence="2" id="KW-1185">Reference proteome</keyword>
<keyword evidence="1" id="KW-0812">Transmembrane</keyword>
<proteinExistence type="predicted"/>
<accession>A0A1I7YBR8</accession>
<dbReference type="AlphaFoldDB" id="A0A1I7YBR8"/>
<sequence length="187" mass="20275">MTMQDSILEQTFVSAVGSPPKSRNSDFDCSFDVLEDVSFGSNHSPSPKIASPKAMPPILETPRTTRFFMGEKKHRITIGPGESPYPSSPSAHEISYFEECPPVVPSSQGTFTLHRMVQFLSVLFVGMGFGAVVFAMLLLLAWGAPRCDDMQVIAHDVVDATAEDGTVQEAGILHLLGTKVLNALSKF</sequence>
<evidence type="ECO:0000313" key="3">
    <source>
        <dbReference type="WBParaSite" id="L893_g14766.t1"/>
    </source>
</evidence>
<keyword evidence="1" id="KW-0472">Membrane</keyword>
<protein>
    <submittedName>
        <fullName evidence="3">SLC3A2_N domain-containing protein</fullName>
    </submittedName>
</protein>
<dbReference type="WBParaSite" id="L893_g14766.t1">
    <property type="protein sequence ID" value="L893_g14766.t1"/>
    <property type="gene ID" value="L893_g14766"/>
</dbReference>
<evidence type="ECO:0000256" key="1">
    <source>
        <dbReference type="SAM" id="Phobius"/>
    </source>
</evidence>